<feature type="region of interest" description="Disordered" evidence="1">
    <location>
        <begin position="32"/>
        <end position="63"/>
    </location>
</feature>
<accession>A1XW06</accession>
<feature type="non-terminal residue" evidence="3">
    <location>
        <position position="1"/>
    </location>
</feature>
<evidence type="ECO:0000256" key="1">
    <source>
        <dbReference type="SAM" id="MobiDB-lite"/>
    </source>
</evidence>
<dbReference type="AlphaFoldDB" id="A1XW06"/>
<sequence length="131" mass="13733">PTRTTCWMTSPTRRGLPEGQVQGICEGACQEEVVTTSQPRSRSTAWSSTSSSRPSSRTTSAVPKRATVLAAASGVTCALGTANSNAGLSGWYLSMLLHKEGWSRLGFYGYRPAGPSAVPRTPSPSGLDEGL</sequence>
<evidence type="ECO:0000259" key="2">
    <source>
        <dbReference type="Pfam" id="PF02249"/>
    </source>
</evidence>
<dbReference type="InterPro" id="IPR009047">
    <property type="entry name" value="Me_CoM_Rdtase_asu_C"/>
</dbReference>
<organism evidence="3">
    <name type="scientific">uncultured methanogenic archaeon</name>
    <dbReference type="NCBI Taxonomy" id="198240"/>
    <lineage>
        <taxon>Archaea</taxon>
        <taxon>Methanobacteriati</taxon>
        <taxon>Methanobacteriota</taxon>
        <taxon>environmental samples</taxon>
    </lineage>
</organism>
<reference evidence="3" key="1">
    <citation type="submission" date="2006-06" db="EMBL/GenBank/DDBJ databases">
        <title>Molecular characterization of the methanogenic community of an acidic bog and an anaerobic digester treating municipal wastewater sludge.</title>
        <authorList>
            <person name="Steinberg L.M."/>
            <person name="Speers A."/>
            <person name="Regan J.M."/>
        </authorList>
    </citation>
    <scope>NUCLEOTIDE SEQUENCE</scope>
</reference>
<dbReference type="Gene3D" id="1.20.840.10">
    <property type="entry name" value="Methyl-coenzyme M reductase, alpha/beta subunit, C-terminal"/>
    <property type="match status" value="1"/>
</dbReference>
<proteinExistence type="predicted"/>
<dbReference type="InterPro" id="IPR008924">
    <property type="entry name" value="Me_CoM_Rdtase_asu/bsu_C"/>
</dbReference>
<name>A1XW06_9EURY</name>
<evidence type="ECO:0000313" key="3">
    <source>
        <dbReference type="EMBL" id="ABI18444.1"/>
    </source>
</evidence>
<dbReference type="Pfam" id="PF02249">
    <property type="entry name" value="MCR_alpha"/>
    <property type="match status" value="1"/>
</dbReference>
<dbReference type="SUPFAM" id="SSF48081">
    <property type="entry name" value="Methyl-coenzyme M reductase alpha and beta chain C-terminal domain"/>
    <property type="match status" value="1"/>
</dbReference>
<feature type="compositionally biased region" description="Low complexity" evidence="1">
    <location>
        <begin position="39"/>
        <end position="61"/>
    </location>
</feature>
<feature type="domain" description="Methyl-coenzyme M reductase alpha subunit C-terminal" evidence="2">
    <location>
        <begin position="64"/>
        <end position="105"/>
    </location>
</feature>
<dbReference type="EMBL" id="DQ680476">
    <property type="protein sequence ID" value="ABI18444.1"/>
    <property type="molecule type" value="Genomic_DNA"/>
</dbReference>
<protein>
    <submittedName>
        <fullName evidence="3">Methyl coenzyme M reductase alpha subunit</fullName>
    </submittedName>
</protein>
<dbReference type="GO" id="GO:0015948">
    <property type="term" value="P:methanogenesis"/>
    <property type="evidence" value="ECO:0007669"/>
    <property type="project" value="InterPro"/>
</dbReference>
<dbReference type="GO" id="GO:0050524">
    <property type="term" value="F:coenzyme-B sulfoethylthiotransferase activity"/>
    <property type="evidence" value="ECO:0007669"/>
    <property type="project" value="InterPro"/>
</dbReference>
<gene>
    <name evidence="3" type="primary">mcrA</name>
</gene>
<feature type="non-terminal residue" evidence="3">
    <location>
        <position position="131"/>
    </location>
</feature>